<evidence type="ECO:0000313" key="4">
    <source>
        <dbReference type="Proteomes" id="UP000582231"/>
    </source>
</evidence>
<evidence type="ECO:0008006" key="5">
    <source>
        <dbReference type="Google" id="ProtNLM"/>
    </source>
</evidence>
<evidence type="ECO:0000256" key="2">
    <source>
        <dbReference type="SAM" id="Phobius"/>
    </source>
</evidence>
<protein>
    <recommendedName>
        <fullName evidence="5">DUF4232 domain-containing protein</fullName>
    </recommendedName>
</protein>
<keyword evidence="2" id="KW-1133">Transmembrane helix</keyword>
<feature type="compositionally biased region" description="Low complexity" evidence="1">
    <location>
        <begin position="173"/>
        <end position="184"/>
    </location>
</feature>
<evidence type="ECO:0000256" key="1">
    <source>
        <dbReference type="SAM" id="MobiDB-lite"/>
    </source>
</evidence>
<dbReference type="RefSeq" id="WP_179728722.1">
    <property type="nucleotide sequence ID" value="NZ_BAABEF010000001.1"/>
</dbReference>
<name>A0A852RXI1_9ACTN</name>
<evidence type="ECO:0000313" key="3">
    <source>
        <dbReference type="EMBL" id="NYD32564.1"/>
    </source>
</evidence>
<sequence length="212" mass="21619">MSDLERQLRAFVHDGDVPVPHVPDMVERVAAGQRRHRQRRLAVVAAAACVVAGIGVAGVVLRGGHDHAPGPAASPACGTVTIRSVGVGPDELLLVLDGPAARPCALGQGVRITVGTGASATSTTVPATVTPVLLGVGQRAMVQSSWRNWCGEANPVARVDFPDGSTATAELGPDTPTCTDPATASSLDFRRTQLVDVPTGESEEPSPGQGAS</sequence>
<feature type="transmembrane region" description="Helical" evidence="2">
    <location>
        <begin position="41"/>
        <end position="61"/>
    </location>
</feature>
<dbReference type="AlphaFoldDB" id="A0A852RXI1"/>
<feature type="region of interest" description="Disordered" evidence="1">
    <location>
        <begin position="168"/>
        <end position="189"/>
    </location>
</feature>
<organism evidence="3 4">
    <name type="scientific">Nocardioides kongjuensis</name>
    <dbReference type="NCBI Taxonomy" id="349522"/>
    <lineage>
        <taxon>Bacteria</taxon>
        <taxon>Bacillati</taxon>
        <taxon>Actinomycetota</taxon>
        <taxon>Actinomycetes</taxon>
        <taxon>Propionibacteriales</taxon>
        <taxon>Nocardioidaceae</taxon>
        <taxon>Nocardioides</taxon>
    </lineage>
</organism>
<accession>A0A852RXI1</accession>
<keyword evidence="2" id="KW-0812">Transmembrane</keyword>
<proteinExistence type="predicted"/>
<keyword evidence="4" id="KW-1185">Reference proteome</keyword>
<gene>
    <name evidence="3" type="ORF">BJ958_004110</name>
</gene>
<reference evidence="3 4" key="1">
    <citation type="submission" date="2020-07" db="EMBL/GenBank/DDBJ databases">
        <title>Sequencing the genomes of 1000 actinobacteria strains.</title>
        <authorList>
            <person name="Klenk H.-P."/>
        </authorList>
    </citation>
    <scope>NUCLEOTIDE SEQUENCE [LARGE SCALE GENOMIC DNA]</scope>
    <source>
        <strain evidence="3 4">DSM 19082</strain>
    </source>
</reference>
<dbReference type="Proteomes" id="UP000582231">
    <property type="component" value="Unassembled WGS sequence"/>
</dbReference>
<comment type="caution">
    <text evidence="3">The sequence shown here is derived from an EMBL/GenBank/DDBJ whole genome shotgun (WGS) entry which is preliminary data.</text>
</comment>
<dbReference type="EMBL" id="JACCBF010000001">
    <property type="protein sequence ID" value="NYD32564.1"/>
    <property type="molecule type" value="Genomic_DNA"/>
</dbReference>
<keyword evidence="2" id="KW-0472">Membrane</keyword>